<organism evidence="2">
    <name type="scientific">Marseillevirus sp</name>
    <dbReference type="NCBI Taxonomy" id="2809551"/>
    <lineage>
        <taxon>Viruses</taxon>
        <taxon>Varidnaviria</taxon>
        <taxon>Bamfordvirae</taxon>
        <taxon>Nucleocytoviricota</taxon>
        <taxon>Megaviricetes</taxon>
        <taxon>Pimascovirales</taxon>
        <taxon>Pimascovirales incertae sedis</taxon>
        <taxon>Marseilleviridae</taxon>
        <taxon>Marseillevirus</taxon>
    </lineage>
</organism>
<dbReference type="Gene3D" id="1.10.3730.20">
    <property type="match status" value="1"/>
</dbReference>
<reference evidence="2" key="1">
    <citation type="submission" date="2023-07" db="EMBL/GenBank/DDBJ databases">
        <authorList>
            <person name="Xia Y."/>
        </authorList>
    </citation>
    <scope>NUCLEOTIDE SEQUENCE</scope>
    <source>
        <strain evidence="2">F</strain>
    </source>
</reference>
<proteinExistence type="predicted"/>
<protein>
    <submittedName>
        <fullName evidence="2">Membrane protein</fullName>
    </submittedName>
</protein>
<keyword evidence="1" id="KW-0812">Transmembrane</keyword>
<keyword evidence="1" id="KW-1133">Transmembrane helix</keyword>
<dbReference type="EMBL" id="OR343188">
    <property type="protein sequence ID" value="WNL49985.1"/>
    <property type="molecule type" value="Genomic_DNA"/>
</dbReference>
<accession>A0AA96EKE0</accession>
<gene>
    <name evidence="2" type="ORF">MarFTMF_469</name>
</gene>
<keyword evidence="1" id="KW-0472">Membrane</keyword>
<feature type="transmembrane region" description="Helical" evidence="1">
    <location>
        <begin position="70"/>
        <end position="88"/>
    </location>
</feature>
<feature type="transmembrane region" description="Helical" evidence="1">
    <location>
        <begin position="94"/>
        <end position="111"/>
    </location>
</feature>
<evidence type="ECO:0000313" key="2">
    <source>
        <dbReference type="EMBL" id="WNL49985.1"/>
    </source>
</evidence>
<name>A0AA96EKE0_9VIRU</name>
<feature type="transmembrane region" description="Helical" evidence="1">
    <location>
        <begin position="39"/>
        <end position="58"/>
    </location>
</feature>
<sequence>MSEIIHNFVVVLPWLLAIVVLEQLSFVCAKNYAGGKSWCFLVLAGVVYASVGIVFALALKAHDNLGMMNLLWNILSTIFAFALGIIIFKEANLSTRKIIALVLGVVVLVLAV</sequence>
<evidence type="ECO:0000256" key="1">
    <source>
        <dbReference type="SAM" id="Phobius"/>
    </source>
</evidence>